<dbReference type="Proteomes" id="UP000467700">
    <property type="component" value="Unassembled WGS sequence"/>
</dbReference>
<accession>A0A8S0XMH6</accession>
<evidence type="ECO:0000313" key="2">
    <source>
        <dbReference type="Proteomes" id="UP000467700"/>
    </source>
</evidence>
<sequence length="221" mass="24850">MQMQRPSRLEKEEPIDALCHHFNVQPNQIDTTNLGAALDMFVLRDAQMPTHALAVSQPDQPTAPPLMLPIDATLFEQGFRLKLNLPAVLPGTTAPVPRLTGVPQALMVSLPVVHVTVPHVSSLPLLLLYGMRLETHPNILAWSLLPVDVVEEFPNAAAMALNLSRYRDDRFERIYRHNQGLWKNILSLGLNDTRILELVQTAWNVTAEARRIRQRSSSSRH</sequence>
<gene>
    <name evidence="1" type="ORF">AAE3_LOCUS8527</name>
</gene>
<comment type="caution">
    <text evidence="1">The sequence shown here is derived from an EMBL/GenBank/DDBJ whole genome shotgun (WGS) entry which is preliminary data.</text>
</comment>
<name>A0A8S0XMH6_CYCAE</name>
<dbReference type="OrthoDB" id="2802364at2759"/>
<reference evidence="1 2" key="1">
    <citation type="submission" date="2020-01" db="EMBL/GenBank/DDBJ databases">
        <authorList>
            <person name="Gupta K D."/>
        </authorList>
    </citation>
    <scope>NUCLEOTIDE SEQUENCE [LARGE SCALE GENOMIC DNA]</scope>
</reference>
<organism evidence="1 2">
    <name type="scientific">Cyclocybe aegerita</name>
    <name type="common">Black poplar mushroom</name>
    <name type="synonym">Agrocybe aegerita</name>
    <dbReference type="NCBI Taxonomy" id="1973307"/>
    <lineage>
        <taxon>Eukaryota</taxon>
        <taxon>Fungi</taxon>
        <taxon>Dikarya</taxon>
        <taxon>Basidiomycota</taxon>
        <taxon>Agaricomycotina</taxon>
        <taxon>Agaricomycetes</taxon>
        <taxon>Agaricomycetidae</taxon>
        <taxon>Agaricales</taxon>
        <taxon>Agaricineae</taxon>
        <taxon>Bolbitiaceae</taxon>
        <taxon>Cyclocybe</taxon>
    </lineage>
</organism>
<keyword evidence="2" id="KW-1185">Reference proteome</keyword>
<dbReference type="AlphaFoldDB" id="A0A8S0XMH6"/>
<protein>
    <submittedName>
        <fullName evidence="1">Uncharacterized protein</fullName>
    </submittedName>
</protein>
<proteinExistence type="predicted"/>
<evidence type="ECO:0000313" key="1">
    <source>
        <dbReference type="EMBL" id="CAA7266173.1"/>
    </source>
</evidence>
<dbReference type="EMBL" id="CACVBS010000053">
    <property type="protein sequence ID" value="CAA7266173.1"/>
    <property type="molecule type" value="Genomic_DNA"/>
</dbReference>